<dbReference type="Pfam" id="PF20431">
    <property type="entry name" value="E_motif"/>
    <property type="match status" value="1"/>
</dbReference>
<reference evidence="4" key="1">
    <citation type="journal article" date="2019" name="Gigascience">
        <title>De novo genome assembly of the endangered Acer yangbiense, a plant species with extremely small populations endemic to Yunnan Province, China.</title>
        <authorList>
            <person name="Yang J."/>
            <person name="Wariss H.M."/>
            <person name="Tao L."/>
            <person name="Zhang R."/>
            <person name="Yun Q."/>
            <person name="Hollingsworth P."/>
            <person name="Dao Z."/>
            <person name="Luo G."/>
            <person name="Guo H."/>
            <person name="Ma Y."/>
            <person name="Sun W."/>
        </authorList>
    </citation>
    <scope>NUCLEOTIDE SEQUENCE [LARGE SCALE GENOMIC DNA]</scope>
    <source>
        <strain evidence="4">cv. Malutang</strain>
    </source>
</reference>
<dbReference type="Proteomes" id="UP000323000">
    <property type="component" value="Chromosome 4"/>
</dbReference>
<dbReference type="InterPro" id="IPR002885">
    <property type="entry name" value="PPR_rpt"/>
</dbReference>
<evidence type="ECO:0008006" key="5">
    <source>
        <dbReference type="Google" id="ProtNLM"/>
    </source>
</evidence>
<dbReference type="NCBIfam" id="TIGR00756">
    <property type="entry name" value="PPR"/>
    <property type="match status" value="7"/>
</dbReference>
<dbReference type="PANTHER" id="PTHR47926:SF465">
    <property type="entry name" value="PENTATRICOPEPTIDE REPEAT (PPR-LIKE) SUPERFAMILY PROTEIN"/>
    <property type="match status" value="1"/>
</dbReference>
<proteinExistence type="predicted"/>
<dbReference type="FunFam" id="1.25.40.10:FF:000709">
    <property type="entry name" value="Pentatricopeptide repeat-containing protein At2g21090"/>
    <property type="match status" value="1"/>
</dbReference>
<dbReference type="Gene3D" id="1.25.40.10">
    <property type="entry name" value="Tetratricopeptide repeat domain"/>
    <property type="match status" value="5"/>
</dbReference>
<feature type="repeat" description="PPR" evidence="2">
    <location>
        <begin position="278"/>
        <end position="312"/>
    </location>
</feature>
<accession>A0A5C7I7N3</accession>
<name>A0A5C7I7N3_9ROSI</name>
<evidence type="ECO:0000313" key="3">
    <source>
        <dbReference type="EMBL" id="TXG64789.1"/>
    </source>
</evidence>
<gene>
    <name evidence="3" type="ORF">EZV62_011783</name>
</gene>
<organism evidence="3 4">
    <name type="scientific">Acer yangbiense</name>
    <dbReference type="NCBI Taxonomy" id="1000413"/>
    <lineage>
        <taxon>Eukaryota</taxon>
        <taxon>Viridiplantae</taxon>
        <taxon>Streptophyta</taxon>
        <taxon>Embryophyta</taxon>
        <taxon>Tracheophyta</taxon>
        <taxon>Spermatophyta</taxon>
        <taxon>Magnoliopsida</taxon>
        <taxon>eudicotyledons</taxon>
        <taxon>Gunneridae</taxon>
        <taxon>Pentapetalae</taxon>
        <taxon>rosids</taxon>
        <taxon>malvids</taxon>
        <taxon>Sapindales</taxon>
        <taxon>Sapindaceae</taxon>
        <taxon>Hippocastanoideae</taxon>
        <taxon>Acereae</taxon>
        <taxon>Acer</taxon>
    </lineage>
</organism>
<dbReference type="GO" id="GO:0009451">
    <property type="term" value="P:RNA modification"/>
    <property type="evidence" value="ECO:0007669"/>
    <property type="project" value="InterPro"/>
</dbReference>
<dbReference type="GO" id="GO:0003723">
    <property type="term" value="F:RNA binding"/>
    <property type="evidence" value="ECO:0007669"/>
    <property type="project" value="InterPro"/>
</dbReference>
<feature type="repeat" description="PPR" evidence="2">
    <location>
        <begin position="247"/>
        <end position="277"/>
    </location>
</feature>
<feature type="repeat" description="PPR" evidence="2">
    <location>
        <begin position="380"/>
        <end position="414"/>
    </location>
</feature>
<keyword evidence="1" id="KW-0677">Repeat</keyword>
<dbReference type="FunFam" id="1.25.40.10:FF:000442">
    <property type="entry name" value="Pentatricopeptide repeat-containing protein At3g49710"/>
    <property type="match status" value="1"/>
</dbReference>
<feature type="repeat" description="PPR" evidence="2">
    <location>
        <begin position="216"/>
        <end position="246"/>
    </location>
</feature>
<sequence>MPSNLPPFRKKTPRNCLIESLLSLVSQGRLSQAISSLDFLAQKGLRLPSQTLAFLLQKCAEAKSLKLGKWVHLHLKLTGRKRPEMFVSNHLINMYFSCGSDVCAREVFDKMSVRNLYSYNGMLSGYAKMGRMRPARKLFDQMPERDVVSWNSMIIGYAKSGVFDESLRFYKELRRLCIGYNEFSFSGALTVCVKMKELKLTRQVHGQVLVIGFLSNLVISSTLVDAYARCGEMNDARRMFNEMQVRDVLAWTTLVSGYAKWGDMESASELFNEMPEKNPVSWTALIAGYARNGLGDKALELFRKMMVLHIRPDQFTFSSSLCACSSLASLKHGRQIHGCLIRLNFRPNTIVVSSLIDMYAKCGSLEIGRRVFDLTDDKQDPVLWNTMISALAQHGHGEEALNMFDDMVRSSVKPDRITLVVILNACSHSGLVQEGVRYFESMTRDHGIVPSQEHYACLIDLMGRAGRFDQLMNQLKKLPCELDGRLWNAILGVCRIHGNMELGRKAAERLIELEPQSSAAYVLLSSIYAALGKWELVEKVRQLMDERQVKKERAISWIEIENNVHTFTVSDRLHPLQDVIYSVLEQLGSQIEEDAPSIDPESLEVGRRVFDLTDDKQDPVCGIRFWHNMVMEGVRYFESMIHDHGIVPNQEHYACLIDLMGRAGCFDQLMKQLEKMPCELDGCFWNAILGVELESTLVQTAYHVCLDWSSRHFMSGGEYRSTIRFVPEEGAKRTCELHGVARLSRSFLRNQLLLNCTW</sequence>
<dbReference type="InterPro" id="IPR011990">
    <property type="entry name" value="TPR-like_helical_dom_sf"/>
</dbReference>
<dbReference type="InterPro" id="IPR046848">
    <property type="entry name" value="E_motif"/>
</dbReference>
<evidence type="ECO:0000313" key="4">
    <source>
        <dbReference type="Proteomes" id="UP000323000"/>
    </source>
</evidence>
<comment type="caution">
    <text evidence="3">The sequence shown here is derived from an EMBL/GenBank/DDBJ whole genome shotgun (WGS) entry which is preliminary data.</text>
</comment>
<dbReference type="PANTHER" id="PTHR47926">
    <property type="entry name" value="PENTATRICOPEPTIDE REPEAT-CONTAINING PROTEIN"/>
    <property type="match status" value="1"/>
</dbReference>
<evidence type="ECO:0000256" key="2">
    <source>
        <dbReference type="PROSITE-ProRule" id="PRU00708"/>
    </source>
</evidence>
<dbReference type="FunFam" id="1.25.40.10:FF:000366">
    <property type="entry name" value="Pentatricopeptide (PPR) repeat-containing protein"/>
    <property type="match status" value="1"/>
</dbReference>
<dbReference type="SUPFAM" id="SSF48452">
    <property type="entry name" value="TPR-like"/>
    <property type="match status" value="1"/>
</dbReference>
<feature type="repeat" description="PPR" evidence="2">
    <location>
        <begin position="115"/>
        <end position="149"/>
    </location>
</feature>
<dbReference type="FunFam" id="1.25.40.10:FF:000031">
    <property type="entry name" value="Pentatricopeptide repeat-containing protein mitochondrial"/>
    <property type="match status" value="1"/>
</dbReference>
<protein>
    <recommendedName>
        <fullName evidence="5">DYW domain-containing protein</fullName>
    </recommendedName>
</protein>
<evidence type="ECO:0000256" key="1">
    <source>
        <dbReference type="ARBA" id="ARBA00022737"/>
    </source>
</evidence>
<dbReference type="InterPro" id="IPR046960">
    <property type="entry name" value="PPR_At4g14850-like_plant"/>
</dbReference>
<dbReference type="PROSITE" id="PS51375">
    <property type="entry name" value="PPR"/>
    <property type="match status" value="5"/>
</dbReference>
<dbReference type="Pfam" id="PF01535">
    <property type="entry name" value="PPR"/>
    <property type="match status" value="3"/>
</dbReference>
<dbReference type="Pfam" id="PF13041">
    <property type="entry name" value="PPR_2"/>
    <property type="match status" value="2"/>
</dbReference>
<keyword evidence="4" id="KW-1185">Reference proteome</keyword>
<dbReference type="OrthoDB" id="185373at2759"/>
<dbReference type="EMBL" id="VAHF01000004">
    <property type="protein sequence ID" value="TXG64789.1"/>
    <property type="molecule type" value="Genomic_DNA"/>
</dbReference>
<dbReference type="AlphaFoldDB" id="A0A5C7I7N3"/>